<reference evidence="1" key="1">
    <citation type="submission" date="2022-08" db="EMBL/GenBank/DDBJ databases">
        <authorList>
            <person name="Deng Y."/>
            <person name="Han X.-F."/>
            <person name="Zhang Y.-Q."/>
        </authorList>
    </citation>
    <scope>NUCLEOTIDE SEQUENCE</scope>
    <source>
        <strain evidence="1">CPCC 205716</strain>
    </source>
</reference>
<comment type="caution">
    <text evidence="1">The sequence shown here is derived from an EMBL/GenBank/DDBJ whole genome shotgun (WGS) entry which is preliminary data.</text>
</comment>
<dbReference type="Pfam" id="PF03928">
    <property type="entry name" value="HbpS-like"/>
    <property type="match status" value="1"/>
</dbReference>
<evidence type="ECO:0000313" key="2">
    <source>
        <dbReference type="Proteomes" id="UP001165580"/>
    </source>
</evidence>
<dbReference type="RefSeq" id="WP_259484706.1">
    <property type="nucleotide sequence ID" value="NZ_JANTEZ010000001.1"/>
</dbReference>
<organism evidence="1 2">
    <name type="scientific">Herbiconiux gentiana</name>
    <dbReference type="NCBI Taxonomy" id="2970912"/>
    <lineage>
        <taxon>Bacteria</taxon>
        <taxon>Bacillati</taxon>
        <taxon>Actinomycetota</taxon>
        <taxon>Actinomycetes</taxon>
        <taxon>Micrococcales</taxon>
        <taxon>Microbacteriaceae</taxon>
        <taxon>Herbiconiux</taxon>
    </lineage>
</organism>
<dbReference type="Gene3D" id="3.30.450.150">
    <property type="entry name" value="Haem-degrading domain"/>
    <property type="match status" value="1"/>
</dbReference>
<proteinExistence type="predicted"/>
<dbReference type="Proteomes" id="UP001165580">
    <property type="component" value="Unassembled WGS sequence"/>
</dbReference>
<dbReference type="InterPro" id="IPR038084">
    <property type="entry name" value="PduO/GlcC-like_sf"/>
</dbReference>
<dbReference type="PANTHER" id="PTHR34309">
    <property type="entry name" value="SLR1406 PROTEIN"/>
    <property type="match status" value="1"/>
</dbReference>
<gene>
    <name evidence="1" type="ORF">NVV95_01175</name>
</gene>
<dbReference type="SUPFAM" id="SSF143744">
    <property type="entry name" value="GlcG-like"/>
    <property type="match status" value="1"/>
</dbReference>
<accession>A0ABT2GAC9</accession>
<dbReference type="PANTHER" id="PTHR34309:SF10">
    <property type="entry name" value="SLR1406 PROTEIN"/>
    <property type="match status" value="1"/>
</dbReference>
<dbReference type="InterPro" id="IPR052517">
    <property type="entry name" value="GlcG_carb_metab_protein"/>
</dbReference>
<protein>
    <submittedName>
        <fullName evidence="1">Heme-binding protein</fullName>
    </submittedName>
</protein>
<evidence type="ECO:0000313" key="1">
    <source>
        <dbReference type="EMBL" id="MCS5713155.1"/>
    </source>
</evidence>
<dbReference type="InterPro" id="IPR005624">
    <property type="entry name" value="PduO/GlcC-like"/>
</dbReference>
<name>A0ABT2GAC9_9MICO</name>
<keyword evidence="2" id="KW-1185">Reference proteome</keyword>
<sequence length="139" mass="14718">MSLTTEEAEQILAACAAAAREHGYEVGIAVADEHGDALVARRSEEKTGLTLRLSLAKAYTAAIMRKPSRTLDDWQQTRPIVLSALSQLGQYPIVPGDGGMPILREGKVIGGVGMSGAPELEDTIIQGVLRTLGFDDISA</sequence>
<dbReference type="EMBL" id="JANTEZ010000001">
    <property type="protein sequence ID" value="MCS5713155.1"/>
    <property type="molecule type" value="Genomic_DNA"/>
</dbReference>